<feature type="compositionally biased region" description="Polar residues" evidence="1">
    <location>
        <begin position="24"/>
        <end position="36"/>
    </location>
</feature>
<protein>
    <submittedName>
        <fullName evidence="2">Uncharacterized protein</fullName>
    </submittedName>
</protein>
<reference evidence="2 3" key="1">
    <citation type="submission" date="2013-11" db="EMBL/GenBank/DDBJ databases">
        <title>The Damaraland mole rat (Fukomys damarensis) genome and evolution of African mole rats.</title>
        <authorList>
            <person name="Gladyshev V.N."/>
            <person name="Fang X."/>
        </authorList>
    </citation>
    <scope>NUCLEOTIDE SEQUENCE [LARGE SCALE GENOMIC DNA]</scope>
    <source>
        <tissue evidence="2">Liver</tissue>
    </source>
</reference>
<evidence type="ECO:0000313" key="3">
    <source>
        <dbReference type="Proteomes" id="UP000028990"/>
    </source>
</evidence>
<name>A0A091EG00_FUKDA</name>
<proteinExistence type="predicted"/>
<dbReference type="AlphaFoldDB" id="A0A091EG00"/>
<dbReference type="Proteomes" id="UP000028990">
    <property type="component" value="Unassembled WGS sequence"/>
</dbReference>
<evidence type="ECO:0000256" key="1">
    <source>
        <dbReference type="SAM" id="MobiDB-lite"/>
    </source>
</evidence>
<sequence>MVNGNAEDTLPHKEVGRLYTTLRSTTNHSPLAQNQVLDKDGHGSYGEAMDEPDKALDADQESPLAPVEGPVGQTTATSKGRLRSWQVMMTHLQWSSWISTGSWLRPSATSTAQLFPAKLSPFMDNYIADELNANDTEVRTFSSS</sequence>
<organism evidence="2 3">
    <name type="scientific">Fukomys damarensis</name>
    <name type="common">Damaraland mole rat</name>
    <name type="synonym">Cryptomys damarensis</name>
    <dbReference type="NCBI Taxonomy" id="885580"/>
    <lineage>
        <taxon>Eukaryota</taxon>
        <taxon>Metazoa</taxon>
        <taxon>Chordata</taxon>
        <taxon>Craniata</taxon>
        <taxon>Vertebrata</taxon>
        <taxon>Euteleostomi</taxon>
        <taxon>Mammalia</taxon>
        <taxon>Eutheria</taxon>
        <taxon>Euarchontoglires</taxon>
        <taxon>Glires</taxon>
        <taxon>Rodentia</taxon>
        <taxon>Hystricomorpha</taxon>
        <taxon>Bathyergidae</taxon>
        <taxon>Fukomys</taxon>
    </lineage>
</organism>
<evidence type="ECO:0000313" key="2">
    <source>
        <dbReference type="EMBL" id="KFO34331.1"/>
    </source>
</evidence>
<keyword evidence="3" id="KW-1185">Reference proteome</keyword>
<feature type="region of interest" description="Disordered" evidence="1">
    <location>
        <begin position="24"/>
        <end position="80"/>
    </location>
</feature>
<gene>
    <name evidence="2" type="ORF">H920_04264</name>
</gene>
<dbReference type="EMBL" id="KN121979">
    <property type="protein sequence ID" value="KFO34331.1"/>
    <property type="molecule type" value="Genomic_DNA"/>
</dbReference>
<accession>A0A091EG00</accession>